<reference evidence="2 3" key="1">
    <citation type="submission" date="2015-04" db="EMBL/GenBank/DDBJ databases">
        <title>Lasius niger genome sequencing.</title>
        <authorList>
            <person name="Konorov E.A."/>
            <person name="Nikitin M.A."/>
            <person name="Kirill M.V."/>
            <person name="Chang P."/>
        </authorList>
    </citation>
    <scope>NUCLEOTIDE SEQUENCE [LARGE SCALE GENOMIC DNA]</scope>
    <source>
        <tissue evidence="2">Whole</tissue>
    </source>
</reference>
<dbReference type="InterPro" id="IPR043502">
    <property type="entry name" value="DNA/RNA_pol_sf"/>
</dbReference>
<feature type="domain" description="Reverse transcriptase Ty1/copia-type" evidence="1">
    <location>
        <begin position="11"/>
        <end position="116"/>
    </location>
</feature>
<accession>A0A0J7K7I2</accession>
<dbReference type="OrthoDB" id="7696475at2759"/>
<dbReference type="PaxDb" id="67767-A0A0J7K7I2"/>
<comment type="caution">
    <text evidence="2">The sequence shown here is derived from an EMBL/GenBank/DDBJ whole genome shotgun (WGS) entry which is preliminary data.</text>
</comment>
<dbReference type="PANTHER" id="PTHR11439:SF463">
    <property type="entry name" value="REVERSE TRANSCRIPTASE TY1_COPIA-TYPE DOMAIN-CONTAINING PROTEIN"/>
    <property type="match status" value="1"/>
</dbReference>
<proteinExistence type="predicted"/>
<dbReference type="EMBL" id="LBMM01012578">
    <property type="protein sequence ID" value="KMQ86141.1"/>
    <property type="molecule type" value="Genomic_DNA"/>
</dbReference>
<dbReference type="GO" id="GO:0071897">
    <property type="term" value="P:DNA biosynthetic process"/>
    <property type="evidence" value="ECO:0007669"/>
    <property type="project" value="UniProtKB-ARBA"/>
</dbReference>
<gene>
    <name evidence="2" type="ORF">RF55_14974</name>
</gene>
<name>A0A0J7K7I2_LASNI</name>
<dbReference type="STRING" id="67767.A0A0J7K7I2"/>
<keyword evidence="3" id="KW-1185">Reference proteome</keyword>
<dbReference type="SUPFAM" id="SSF56672">
    <property type="entry name" value="DNA/RNA polymerases"/>
    <property type="match status" value="1"/>
</dbReference>
<dbReference type="CDD" id="cd09272">
    <property type="entry name" value="RNase_HI_RT_Ty1"/>
    <property type="match status" value="1"/>
</dbReference>
<evidence type="ECO:0000313" key="2">
    <source>
        <dbReference type="EMBL" id="KMQ86141.1"/>
    </source>
</evidence>
<evidence type="ECO:0000313" key="3">
    <source>
        <dbReference type="Proteomes" id="UP000036403"/>
    </source>
</evidence>
<evidence type="ECO:0000259" key="1">
    <source>
        <dbReference type="Pfam" id="PF07727"/>
    </source>
</evidence>
<dbReference type="InterPro" id="IPR013103">
    <property type="entry name" value="RVT_2"/>
</dbReference>
<protein>
    <submittedName>
        <fullName evidence="2">Retrovirus-related pol polyprotein from transposon tnt 1-94</fullName>
    </submittedName>
</protein>
<sequence>MVDELRSIIKNDTWELDERPDDSIVIGSRMVLRNKLGPDNKLERRKARLVAQGFYQQPGVHFSETFAPVARLGSIRLIAALAARYGMKIQQFDITTAYLYGELEEEVLMEPPKLFNDLLDHLIKTEEDPIIVKKAADMLNEFNNGDKVCRLKKSLYGLRQAGRQWHIKLREALREFGAIPSNGDPCLYFKGQGNKITLIAVYVDDLIVASRCAESISHLSKVLSSRFDVKDLGSVNQCLGIKFTLNSNQVTMSQESYIDDLLRRFGMTDANYVTTPMDVNVKLSKVAGTDELEEDVPYRELVGCLTYLAIATRPDISFAASCLGQFNNAYGKAHWNATKKVLRYLKGTKELGLIYTADPQPLRGFVDSDWGNCPDDRRSYSGFIFLLSGSAISWESRKQRTVALSSTEAEYMSLSDGAKESIYWTSILKELGFNKLVNIVICNDNMGALKLTENPVFHARSKHIDIRHHFVRENLHEGRLRIEHVSSDRNVADLFTKSLPRVKIEGFTHDCGLQPT</sequence>
<dbReference type="Pfam" id="PF07727">
    <property type="entry name" value="RVT_2"/>
    <property type="match status" value="2"/>
</dbReference>
<organism evidence="2 3">
    <name type="scientific">Lasius niger</name>
    <name type="common">Black garden ant</name>
    <dbReference type="NCBI Taxonomy" id="67767"/>
    <lineage>
        <taxon>Eukaryota</taxon>
        <taxon>Metazoa</taxon>
        <taxon>Ecdysozoa</taxon>
        <taxon>Arthropoda</taxon>
        <taxon>Hexapoda</taxon>
        <taxon>Insecta</taxon>
        <taxon>Pterygota</taxon>
        <taxon>Neoptera</taxon>
        <taxon>Endopterygota</taxon>
        <taxon>Hymenoptera</taxon>
        <taxon>Apocrita</taxon>
        <taxon>Aculeata</taxon>
        <taxon>Formicoidea</taxon>
        <taxon>Formicidae</taxon>
        <taxon>Formicinae</taxon>
        <taxon>Lasius</taxon>
        <taxon>Lasius</taxon>
    </lineage>
</organism>
<dbReference type="PANTHER" id="PTHR11439">
    <property type="entry name" value="GAG-POL-RELATED RETROTRANSPOSON"/>
    <property type="match status" value="1"/>
</dbReference>
<feature type="domain" description="Reverse transcriptase Ty1/copia-type" evidence="1">
    <location>
        <begin position="130"/>
        <end position="277"/>
    </location>
</feature>
<dbReference type="Proteomes" id="UP000036403">
    <property type="component" value="Unassembled WGS sequence"/>
</dbReference>
<dbReference type="AlphaFoldDB" id="A0A0J7K7I2"/>